<keyword evidence="4" id="KW-1185">Reference proteome</keyword>
<dbReference type="PATRIC" id="fig|394096.3.peg.7204"/>
<comment type="caution">
    <text evidence="3">The sequence shown here is derived from an EMBL/GenBank/DDBJ whole genome shotgun (WGS) entry which is preliminary data.</text>
</comment>
<keyword evidence="1" id="KW-0472">Membrane</keyword>
<feature type="domain" description="Type II secretion system protein GspG C-terminal" evidence="2">
    <location>
        <begin position="51"/>
        <end position="134"/>
    </location>
</feature>
<dbReference type="InterPro" id="IPR045584">
    <property type="entry name" value="Pilin-like"/>
</dbReference>
<proteinExistence type="predicted"/>
<name>A0A085W6H1_9BACT</name>
<dbReference type="Pfam" id="PF08334">
    <property type="entry name" value="T2SSG"/>
    <property type="match status" value="1"/>
</dbReference>
<accession>A0A085W6H1</accession>
<dbReference type="RefSeq" id="WP_044196293.1">
    <property type="nucleotide sequence ID" value="NZ_JMCB01000018.1"/>
</dbReference>
<dbReference type="Proteomes" id="UP000028725">
    <property type="component" value="Unassembled WGS sequence"/>
</dbReference>
<gene>
    <name evidence="3" type="ORF">DB31_2877</name>
</gene>
<evidence type="ECO:0000259" key="2">
    <source>
        <dbReference type="Pfam" id="PF08334"/>
    </source>
</evidence>
<evidence type="ECO:0000313" key="3">
    <source>
        <dbReference type="EMBL" id="KFE63284.1"/>
    </source>
</evidence>
<protein>
    <submittedName>
        <fullName evidence="3">General secretion pathway protein G</fullName>
    </submittedName>
</protein>
<reference evidence="3 4" key="1">
    <citation type="submission" date="2014-04" db="EMBL/GenBank/DDBJ databases">
        <title>Genome assembly of Hyalangium minutum DSM 14724.</title>
        <authorList>
            <person name="Sharma G."/>
            <person name="Subramanian S."/>
        </authorList>
    </citation>
    <scope>NUCLEOTIDE SEQUENCE [LARGE SCALE GENOMIC DNA]</scope>
    <source>
        <strain evidence="3 4">DSM 14724</strain>
    </source>
</reference>
<dbReference type="AlphaFoldDB" id="A0A085W6H1"/>
<dbReference type="OrthoDB" id="9795612at2"/>
<dbReference type="InterPro" id="IPR013545">
    <property type="entry name" value="T2SS_protein-GspG_C"/>
</dbReference>
<evidence type="ECO:0000256" key="1">
    <source>
        <dbReference type="SAM" id="Phobius"/>
    </source>
</evidence>
<dbReference type="Gene3D" id="3.30.700.10">
    <property type="entry name" value="Glycoprotein, Type 4 Pilin"/>
    <property type="match status" value="1"/>
</dbReference>
<dbReference type="STRING" id="394096.DB31_2877"/>
<sequence>MATPVTLQTEPMTPRPARVGRYVVAAACVLATALAFGIAYVTTDWSLPPKQRLALEQIRRLEGVFKMYHRSMGRFPLEEEGFEPLIQAKVLTEVPVDPWGHPYVYRFNNEHTGVLSFGADGVPGGEGENADITSGGLWRPRQ</sequence>
<evidence type="ECO:0000313" key="4">
    <source>
        <dbReference type="Proteomes" id="UP000028725"/>
    </source>
</evidence>
<dbReference type="SUPFAM" id="SSF54523">
    <property type="entry name" value="Pili subunits"/>
    <property type="match status" value="1"/>
</dbReference>
<keyword evidence="1" id="KW-1133">Transmembrane helix</keyword>
<feature type="transmembrane region" description="Helical" evidence="1">
    <location>
        <begin position="20"/>
        <end position="42"/>
    </location>
</feature>
<organism evidence="3 4">
    <name type="scientific">Hyalangium minutum</name>
    <dbReference type="NCBI Taxonomy" id="394096"/>
    <lineage>
        <taxon>Bacteria</taxon>
        <taxon>Pseudomonadati</taxon>
        <taxon>Myxococcota</taxon>
        <taxon>Myxococcia</taxon>
        <taxon>Myxococcales</taxon>
        <taxon>Cystobacterineae</taxon>
        <taxon>Archangiaceae</taxon>
        <taxon>Hyalangium</taxon>
    </lineage>
</organism>
<dbReference type="EMBL" id="JMCB01000018">
    <property type="protein sequence ID" value="KFE63284.1"/>
    <property type="molecule type" value="Genomic_DNA"/>
</dbReference>
<keyword evidence="1" id="KW-0812">Transmembrane</keyword>